<evidence type="ECO:0000313" key="2">
    <source>
        <dbReference type="Proteomes" id="UP001215598"/>
    </source>
</evidence>
<sequence>MCKSQSAWQVLGKCKGNVWPGEREETWKKRNLKGHGSRKTFSPAGYCNSRSARLQSIQVPDPKGSLVVSFFRTTAPTIEVGDPKQHVRILSIWIVKVTGLGVIGCSPYISHNYIRNFLYTIRALTNNFKDCGRAARAIKVIIEAKGFGTQRVYPANPEDPPADRHKRFPFPVPWVNITSEVDPDLRTMALSRQVMYAFFEDQPYSFYFVDLTFANTHFPAADGTQ</sequence>
<accession>A0AAD7GQB0</accession>
<proteinExistence type="predicted"/>
<organism evidence="1 2">
    <name type="scientific">Mycena metata</name>
    <dbReference type="NCBI Taxonomy" id="1033252"/>
    <lineage>
        <taxon>Eukaryota</taxon>
        <taxon>Fungi</taxon>
        <taxon>Dikarya</taxon>
        <taxon>Basidiomycota</taxon>
        <taxon>Agaricomycotina</taxon>
        <taxon>Agaricomycetes</taxon>
        <taxon>Agaricomycetidae</taxon>
        <taxon>Agaricales</taxon>
        <taxon>Marasmiineae</taxon>
        <taxon>Mycenaceae</taxon>
        <taxon>Mycena</taxon>
    </lineage>
</organism>
<gene>
    <name evidence="1" type="ORF">B0H16DRAFT_1483721</name>
</gene>
<dbReference type="AlphaFoldDB" id="A0AAD7GQB0"/>
<reference evidence="1" key="1">
    <citation type="submission" date="2023-03" db="EMBL/GenBank/DDBJ databases">
        <title>Massive genome expansion in bonnet fungi (Mycena s.s.) driven by repeated elements and novel gene families across ecological guilds.</title>
        <authorList>
            <consortium name="Lawrence Berkeley National Laboratory"/>
            <person name="Harder C.B."/>
            <person name="Miyauchi S."/>
            <person name="Viragh M."/>
            <person name="Kuo A."/>
            <person name="Thoen E."/>
            <person name="Andreopoulos B."/>
            <person name="Lu D."/>
            <person name="Skrede I."/>
            <person name="Drula E."/>
            <person name="Henrissat B."/>
            <person name="Morin E."/>
            <person name="Kohler A."/>
            <person name="Barry K."/>
            <person name="LaButti K."/>
            <person name="Morin E."/>
            <person name="Salamov A."/>
            <person name="Lipzen A."/>
            <person name="Mereny Z."/>
            <person name="Hegedus B."/>
            <person name="Baldrian P."/>
            <person name="Stursova M."/>
            <person name="Weitz H."/>
            <person name="Taylor A."/>
            <person name="Grigoriev I.V."/>
            <person name="Nagy L.G."/>
            <person name="Martin F."/>
            <person name="Kauserud H."/>
        </authorList>
    </citation>
    <scope>NUCLEOTIDE SEQUENCE</scope>
    <source>
        <strain evidence="1">CBHHK182m</strain>
    </source>
</reference>
<name>A0AAD7GQB0_9AGAR</name>
<protein>
    <submittedName>
        <fullName evidence="1">Uncharacterized protein</fullName>
    </submittedName>
</protein>
<keyword evidence="2" id="KW-1185">Reference proteome</keyword>
<dbReference type="Proteomes" id="UP001215598">
    <property type="component" value="Unassembled WGS sequence"/>
</dbReference>
<dbReference type="EMBL" id="JARKIB010000545">
    <property type="protein sequence ID" value="KAJ7700942.1"/>
    <property type="molecule type" value="Genomic_DNA"/>
</dbReference>
<evidence type="ECO:0000313" key="1">
    <source>
        <dbReference type="EMBL" id="KAJ7700942.1"/>
    </source>
</evidence>
<comment type="caution">
    <text evidence="1">The sequence shown here is derived from an EMBL/GenBank/DDBJ whole genome shotgun (WGS) entry which is preliminary data.</text>
</comment>